<feature type="transmembrane region" description="Helical" evidence="6">
    <location>
        <begin position="380"/>
        <end position="400"/>
    </location>
</feature>
<dbReference type="PANTHER" id="PTHR45649:SF26">
    <property type="entry name" value="OS04G0435100 PROTEIN"/>
    <property type="match status" value="1"/>
</dbReference>
<evidence type="ECO:0000256" key="5">
    <source>
        <dbReference type="ARBA" id="ARBA00023136"/>
    </source>
</evidence>
<dbReference type="Gene3D" id="1.20.1740.10">
    <property type="entry name" value="Amino acid/polyamine transporter I"/>
    <property type="match status" value="1"/>
</dbReference>
<dbReference type="EMBL" id="CP093443">
    <property type="protein sequence ID" value="UVI36532.1"/>
    <property type="molecule type" value="Genomic_DNA"/>
</dbReference>
<keyword evidence="3 6" id="KW-0812">Transmembrane</keyword>
<evidence type="ECO:0000313" key="7">
    <source>
        <dbReference type="EMBL" id="UVI36532.1"/>
    </source>
</evidence>
<gene>
    <name evidence="7" type="ORF">L1F31_02365</name>
</gene>
<evidence type="ECO:0000256" key="1">
    <source>
        <dbReference type="ARBA" id="ARBA00004141"/>
    </source>
</evidence>
<organism evidence="7 8">
    <name type="scientific">Brevibacterium spongiae</name>
    <dbReference type="NCBI Taxonomy" id="2909672"/>
    <lineage>
        <taxon>Bacteria</taxon>
        <taxon>Bacillati</taxon>
        <taxon>Actinomycetota</taxon>
        <taxon>Actinomycetes</taxon>
        <taxon>Micrococcales</taxon>
        <taxon>Brevibacteriaceae</taxon>
        <taxon>Brevibacterium</taxon>
    </lineage>
</organism>
<feature type="transmembrane region" description="Helical" evidence="6">
    <location>
        <begin position="214"/>
        <end position="232"/>
    </location>
</feature>
<keyword evidence="2" id="KW-0813">Transport</keyword>
<name>A0ABY5SPX1_9MICO</name>
<keyword evidence="5 6" id="KW-0472">Membrane</keyword>
<evidence type="ECO:0000256" key="6">
    <source>
        <dbReference type="SAM" id="Phobius"/>
    </source>
</evidence>
<reference evidence="7" key="1">
    <citation type="submission" date="2022-03" db="EMBL/GenBank/DDBJ databases">
        <title>Brevibacterium spongiae sp. nov., isolated from marine sponge.</title>
        <authorList>
            <person name="Li Z."/>
            <person name="Zhang M."/>
        </authorList>
    </citation>
    <scope>NUCLEOTIDE SEQUENCE</scope>
    <source>
        <strain evidence="7">WHS-Z9</strain>
    </source>
</reference>
<dbReference type="PANTHER" id="PTHR45649">
    <property type="entry name" value="AMINO-ACID PERMEASE BAT1"/>
    <property type="match status" value="1"/>
</dbReference>
<dbReference type="Proteomes" id="UP001064879">
    <property type="component" value="Chromosome"/>
</dbReference>
<evidence type="ECO:0000256" key="4">
    <source>
        <dbReference type="ARBA" id="ARBA00022989"/>
    </source>
</evidence>
<feature type="transmembrane region" description="Helical" evidence="6">
    <location>
        <begin position="103"/>
        <end position="126"/>
    </location>
</feature>
<feature type="transmembrane region" description="Helical" evidence="6">
    <location>
        <begin position="61"/>
        <end position="82"/>
    </location>
</feature>
<feature type="transmembrane region" description="Helical" evidence="6">
    <location>
        <begin position="356"/>
        <end position="374"/>
    </location>
</feature>
<evidence type="ECO:0000313" key="8">
    <source>
        <dbReference type="Proteomes" id="UP001064879"/>
    </source>
</evidence>
<dbReference type="PIRSF" id="PIRSF006060">
    <property type="entry name" value="AA_transporter"/>
    <property type="match status" value="1"/>
</dbReference>
<dbReference type="InterPro" id="IPR002293">
    <property type="entry name" value="AA/rel_permease1"/>
</dbReference>
<protein>
    <submittedName>
        <fullName evidence="7">Amino acid permease</fullName>
    </submittedName>
</protein>
<keyword evidence="4 6" id="KW-1133">Transmembrane helix</keyword>
<feature type="transmembrane region" description="Helical" evidence="6">
    <location>
        <begin position="252"/>
        <end position="273"/>
    </location>
</feature>
<accession>A0ABY5SPX1</accession>
<feature type="transmembrane region" description="Helical" evidence="6">
    <location>
        <begin position="420"/>
        <end position="443"/>
    </location>
</feature>
<dbReference type="Pfam" id="PF13520">
    <property type="entry name" value="AA_permease_2"/>
    <property type="match status" value="1"/>
</dbReference>
<keyword evidence="8" id="KW-1185">Reference proteome</keyword>
<feature type="transmembrane region" description="Helical" evidence="6">
    <location>
        <begin position="164"/>
        <end position="189"/>
    </location>
</feature>
<evidence type="ECO:0000256" key="3">
    <source>
        <dbReference type="ARBA" id="ARBA00022692"/>
    </source>
</evidence>
<dbReference type="RefSeq" id="WP_265419103.1">
    <property type="nucleotide sequence ID" value="NZ_CP093443.1"/>
</dbReference>
<feature type="transmembrane region" description="Helical" evidence="6">
    <location>
        <begin position="138"/>
        <end position="157"/>
    </location>
</feature>
<feature type="transmembrane region" description="Helical" evidence="6">
    <location>
        <begin position="449"/>
        <end position="470"/>
    </location>
</feature>
<proteinExistence type="predicted"/>
<comment type="subcellular location">
    <subcellularLocation>
        <location evidence="1">Membrane</location>
        <topology evidence="1">Multi-pass membrane protein</topology>
    </subcellularLocation>
</comment>
<feature type="transmembrane region" description="Helical" evidence="6">
    <location>
        <begin position="32"/>
        <end position="55"/>
    </location>
</feature>
<sequence>MDTQSTLNPATGSNAHDEGGDFKRDMGFWGNLALGFTYLSPVVGVYATFAASMALAGPPAFWMLILAGAGQLLVATVFGEVVSQYPIAGGIYPWNKHLWGKKWGWMSGWIYMIAINVTIASVAYGAGPFLGALLGIEMSPIANVLLALFIIFLATIANLCGTKFLANVAFVGFVVEIFATAAIGVWLLLTVRKHDLSVLFQDFRPADMQDQTPFALAFVGAAIMGIYLYYGFEANGDVAEEVRNPGRVIPKAMRMTIYVGGLASMFIALGLILSVGSFEDIINGTIPDPITVVFLEAFGPVGFKLVMAVVLVSFLSCTISLQAAASRLMYSMGRDNQLPFSHLLAKFSRTRAVPPYALIVAGAIPSAVILISLLSENALLAIISFASFGIYLAFASVVFASIRARVKGWKPSGEFTMGKWGWLISISALVYQIFAMVIVLWPVPDVPWYDAWIVGLMSLVVVGVGALYLFTSHPERRGRAGGDATQFAHAVPERTKFD</sequence>
<evidence type="ECO:0000256" key="2">
    <source>
        <dbReference type="ARBA" id="ARBA00022448"/>
    </source>
</evidence>